<dbReference type="CDD" id="cd16432">
    <property type="entry name" value="CheB_Rec"/>
    <property type="match status" value="1"/>
</dbReference>
<comment type="function">
    <text evidence="5">Involved in chemotaxis. Part of a chemotaxis signal transduction system that modulates chemotaxis in response to various stimuli. Catalyzes the demethylation of specific methylglutamate residues introduced into the chemoreceptors (methyl-accepting chemotaxis proteins or MCP) by CheR. Also mediates the irreversible deamidation of specific glutamine residues to glutamic acid.</text>
</comment>
<feature type="domain" description="CheB-type methylesterase" evidence="9">
    <location>
        <begin position="159"/>
        <end position="344"/>
    </location>
</feature>
<dbReference type="GO" id="GO:0005737">
    <property type="term" value="C:cytoplasm"/>
    <property type="evidence" value="ECO:0007669"/>
    <property type="project" value="UniProtKB-SubCell"/>
</dbReference>
<dbReference type="InterPro" id="IPR000673">
    <property type="entry name" value="Sig_transdc_resp-reg_Me-estase"/>
</dbReference>
<dbReference type="GO" id="GO:0008984">
    <property type="term" value="F:protein-glutamate methylesterase activity"/>
    <property type="evidence" value="ECO:0007669"/>
    <property type="project" value="UniProtKB-UniRule"/>
</dbReference>
<keyword evidence="2 5" id="KW-0145">Chemotaxis</keyword>
<dbReference type="GO" id="GO:0008168">
    <property type="term" value="F:methyltransferase activity"/>
    <property type="evidence" value="ECO:0007669"/>
    <property type="project" value="UniProtKB-KW"/>
</dbReference>
<reference evidence="10 11" key="1">
    <citation type="journal article" date="2019" name="Appl. Environ. Microbiol.">
        <title>Environmental Evidence and Genomic Insight of Iron-oxidizing Bacteria Preference Towards More Corrosion Resistant Stainless Steel at Higher Salinities.</title>
        <authorList>
            <person name="Garrison C.E."/>
            <person name="Price K.A."/>
            <person name="Field E.K."/>
        </authorList>
    </citation>
    <scope>NUCLEOTIDE SEQUENCE [LARGE SCALE GENOMIC DNA]</scope>
    <source>
        <strain evidence="10 11">P3</strain>
    </source>
</reference>
<evidence type="ECO:0000259" key="9">
    <source>
        <dbReference type="PROSITE" id="PS50122"/>
    </source>
</evidence>
<feature type="active site" evidence="5 6">
    <location>
        <position position="199"/>
    </location>
</feature>
<dbReference type="GO" id="GO:0050568">
    <property type="term" value="F:protein-glutamine glutaminase activity"/>
    <property type="evidence" value="ECO:0007669"/>
    <property type="project" value="UniProtKB-UniRule"/>
</dbReference>
<dbReference type="PROSITE" id="PS50110">
    <property type="entry name" value="RESPONSE_REGULATORY"/>
    <property type="match status" value="1"/>
</dbReference>
<gene>
    <name evidence="5 10" type="primary">cheB</name>
    <name evidence="10" type="ORF">FEF65_05995</name>
</gene>
<dbReference type="PROSITE" id="PS50122">
    <property type="entry name" value="CHEB"/>
    <property type="match status" value="1"/>
</dbReference>
<evidence type="ECO:0000313" key="11">
    <source>
        <dbReference type="Proteomes" id="UP000306585"/>
    </source>
</evidence>
<feature type="domain" description="Response regulatory" evidence="8">
    <location>
        <begin position="1"/>
        <end position="111"/>
    </location>
</feature>
<dbReference type="Pfam" id="PF01339">
    <property type="entry name" value="CheB_methylest"/>
    <property type="match status" value="1"/>
</dbReference>
<dbReference type="InterPro" id="IPR008248">
    <property type="entry name" value="CheB-like"/>
</dbReference>
<dbReference type="SUPFAM" id="SSF52172">
    <property type="entry name" value="CheY-like"/>
    <property type="match status" value="1"/>
</dbReference>
<dbReference type="NCBIfam" id="NF001965">
    <property type="entry name" value="PRK00742.1"/>
    <property type="match status" value="1"/>
</dbReference>
<dbReference type="SUPFAM" id="SSF52738">
    <property type="entry name" value="Methylesterase CheB, C-terminal domain"/>
    <property type="match status" value="1"/>
</dbReference>
<comment type="catalytic activity">
    <reaction evidence="5">
        <text>L-glutaminyl-[protein] + H2O = L-glutamyl-[protein] + NH4(+)</text>
        <dbReference type="Rhea" id="RHEA:16441"/>
        <dbReference type="Rhea" id="RHEA-COMP:10207"/>
        <dbReference type="Rhea" id="RHEA-COMP:10208"/>
        <dbReference type="ChEBI" id="CHEBI:15377"/>
        <dbReference type="ChEBI" id="CHEBI:28938"/>
        <dbReference type="ChEBI" id="CHEBI:29973"/>
        <dbReference type="ChEBI" id="CHEBI:30011"/>
        <dbReference type="EC" id="3.5.1.44"/>
    </reaction>
</comment>
<keyword evidence="3 5" id="KW-0378">Hydrolase</keyword>
<comment type="catalytic activity">
    <reaction evidence="4 5">
        <text>[protein]-L-glutamate 5-O-methyl ester + H2O = L-glutamyl-[protein] + methanol + H(+)</text>
        <dbReference type="Rhea" id="RHEA:23236"/>
        <dbReference type="Rhea" id="RHEA-COMP:10208"/>
        <dbReference type="Rhea" id="RHEA-COMP:10311"/>
        <dbReference type="ChEBI" id="CHEBI:15377"/>
        <dbReference type="ChEBI" id="CHEBI:15378"/>
        <dbReference type="ChEBI" id="CHEBI:17790"/>
        <dbReference type="ChEBI" id="CHEBI:29973"/>
        <dbReference type="ChEBI" id="CHEBI:82795"/>
        <dbReference type="EC" id="3.1.1.61"/>
    </reaction>
</comment>
<dbReference type="SMART" id="SM00448">
    <property type="entry name" value="REC"/>
    <property type="match status" value="1"/>
</dbReference>
<comment type="caution">
    <text evidence="10">The sequence shown here is derived from an EMBL/GenBank/DDBJ whole genome shotgun (WGS) entry which is preliminary data.</text>
</comment>
<dbReference type="InterPro" id="IPR001789">
    <property type="entry name" value="Sig_transdc_resp-reg_receiver"/>
</dbReference>
<dbReference type="EMBL" id="VBRY01000004">
    <property type="protein sequence ID" value="TLS68017.1"/>
    <property type="molecule type" value="Genomic_DNA"/>
</dbReference>
<dbReference type="CDD" id="cd17541">
    <property type="entry name" value="REC_CheB-like"/>
    <property type="match status" value="1"/>
</dbReference>
<evidence type="ECO:0000256" key="6">
    <source>
        <dbReference type="PROSITE-ProRule" id="PRU00050"/>
    </source>
</evidence>
<evidence type="ECO:0000256" key="5">
    <source>
        <dbReference type="HAMAP-Rule" id="MF_00099"/>
    </source>
</evidence>
<dbReference type="InterPro" id="IPR011006">
    <property type="entry name" value="CheY-like_superfamily"/>
</dbReference>
<comment type="subcellular location">
    <subcellularLocation>
        <location evidence="5">Cytoplasm</location>
    </subcellularLocation>
</comment>
<dbReference type="Gene3D" id="3.40.50.180">
    <property type="entry name" value="Methylesterase CheB, C-terminal domain"/>
    <property type="match status" value="1"/>
</dbReference>
<accession>A0A5R9GV13</accession>
<evidence type="ECO:0000256" key="3">
    <source>
        <dbReference type="ARBA" id="ARBA00022801"/>
    </source>
</evidence>
<sequence length="361" mass="38001">MVFRTFLRRCLSEIDGVEVVGAAADGKAALRRIEELKPDLVTLDIEMPHLDGIDVLNALHDQSPDTRVVIVTSETVSNAGRAVEALEAGAFEIILKPRAASSEDRQELVDQLRACLQAARSISVVTKGKSGKLRSRASPPASVDRPRQADVVAISSPPPLSFRPDVIAIGTSTGGPQALSAVLTPLPASMRTPIVITQHMPGLFIRSLAERLDRETQLTCHVAEEGMPLLAGHVYLAPGNVHLEVNRVGGIFKASLVDGPKVHHCKPAVDPMFFSLRRLAPTVRTLAVVLTGMGSDGAAGAAALASAGGFVIVQDEASSTVWGMPGATVKAGAAHQVLPLSEVAPLLNQYGAQISTERGAR</sequence>
<dbReference type="GO" id="GO:0032259">
    <property type="term" value="P:methylation"/>
    <property type="evidence" value="ECO:0007669"/>
    <property type="project" value="UniProtKB-KW"/>
</dbReference>
<comment type="PTM">
    <text evidence="5">Phosphorylated by CheA. Phosphorylation of the N-terminal regulatory domain activates the methylesterase activity.</text>
</comment>
<dbReference type="Gene3D" id="3.40.50.2300">
    <property type="match status" value="1"/>
</dbReference>
<organism evidence="10 11">
    <name type="scientific">Mariprofundus erugo</name>
    <dbReference type="NCBI Taxonomy" id="2528639"/>
    <lineage>
        <taxon>Bacteria</taxon>
        <taxon>Pseudomonadati</taxon>
        <taxon>Pseudomonadota</taxon>
        <taxon>Candidatius Mariprofundia</taxon>
        <taxon>Mariprofundales</taxon>
        <taxon>Mariprofundaceae</taxon>
        <taxon>Mariprofundus</taxon>
    </lineage>
</organism>
<comment type="domain">
    <text evidence="5">Contains a C-terminal catalytic domain, and an N-terminal region which modulates catalytic activity.</text>
</comment>
<dbReference type="AlphaFoldDB" id="A0A5R9GV13"/>
<evidence type="ECO:0000256" key="7">
    <source>
        <dbReference type="PROSITE-ProRule" id="PRU00169"/>
    </source>
</evidence>
<name>A0A5R9GV13_9PROT</name>
<dbReference type="HAMAP" id="MF_00099">
    <property type="entry name" value="CheB_chemtxs"/>
    <property type="match status" value="1"/>
</dbReference>
<dbReference type="GO" id="GO:0006935">
    <property type="term" value="P:chemotaxis"/>
    <property type="evidence" value="ECO:0007669"/>
    <property type="project" value="UniProtKB-UniRule"/>
</dbReference>
<keyword evidence="5 7" id="KW-0597">Phosphoprotein</keyword>
<keyword evidence="10" id="KW-0489">Methyltransferase</keyword>
<evidence type="ECO:0000256" key="2">
    <source>
        <dbReference type="ARBA" id="ARBA00022500"/>
    </source>
</evidence>
<feature type="modified residue" description="4-aspartylphosphate" evidence="5 7">
    <location>
        <position position="44"/>
    </location>
</feature>
<evidence type="ECO:0000259" key="8">
    <source>
        <dbReference type="PROSITE" id="PS50110"/>
    </source>
</evidence>
<keyword evidence="10" id="KW-0808">Transferase</keyword>
<dbReference type="EC" id="3.1.1.61" evidence="5"/>
<evidence type="ECO:0000256" key="1">
    <source>
        <dbReference type="ARBA" id="ARBA00022490"/>
    </source>
</evidence>
<dbReference type="EC" id="3.5.1.44" evidence="5"/>
<dbReference type="GO" id="GO:0000156">
    <property type="term" value="F:phosphorelay response regulator activity"/>
    <property type="evidence" value="ECO:0007669"/>
    <property type="project" value="InterPro"/>
</dbReference>
<proteinExistence type="inferred from homology"/>
<protein>
    <recommendedName>
        <fullName evidence="5">Protein-glutamate methylesterase/protein-glutamine glutaminase</fullName>
        <ecNumber evidence="5">3.1.1.61</ecNumber>
        <ecNumber evidence="5">3.5.1.44</ecNumber>
    </recommendedName>
</protein>
<feature type="active site" evidence="5 6">
    <location>
        <position position="172"/>
    </location>
</feature>
<evidence type="ECO:0000256" key="4">
    <source>
        <dbReference type="ARBA" id="ARBA00048267"/>
    </source>
</evidence>
<dbReference type="PANTHER" id="PTHR42872:SF6">
    <property type="entry name" value="PROTEIN-GLUTAMATE METHYLESTERASE_PROTEIN-GLUTAMINE GLUTAMINASE"/>
    <property type="match status" value="1"/>
</dbReference>
<feature type="active site" evidence="5 6">
    <location>
        <position position="296"/>
    </location>
</feature>
<comment type="similarity">
    <text evidence="5">Belongs to the CheB family.</text>
</comment>
<dbReference type="InterPro" id="IPR035909">
    <property type="entry name" value="CheB_C"/>
</dbReference>
<dbReference type="Pfam" id="PF00072">
    <property type="entry name" value="Response_reg"/>
    <property type="match status" value="1"/>
</dbReference>
<dbReference type="PIRSF" id="PIRSF000876">
    <property type="entry name" value="RR_chemtxs_CheB"/>
    <property type="match status" value="1"/>
</dbReference>
<dbReference type="PANTHER" id="PTHR42872">
    <property type="entry name" value="PROTEIN-GLUTAMATE METHYLESTERASE/PROTEIN-GLUTAMINE GLUTAMINASE"/>
    <property type="match status" value="1"/>
</dbReference>
<keyword evidence="1 5" id="KW-0963">Cytoplasm</keyword>
<evidence type="ECO:0000313" key="10">
    <source>
        <dbReference type="EMBL" id="TLS68017.1"/>
    </source>
</evidence>
<keyword evidence="11" id="KW-1185">Reference proteome</keyword>
<dbReference type="Proteomes" id="UP000306585">
    <property type="component" value="Unassembled WGS sequence"/>
</dbReference>